<protein>
    <submittedName>
        <fullName evidence="1">Host cell division inhibitor Icd-like protein</fullName>
    </submittedName>
</protein>
<gene>
    <name evidence="1" type="ORF">DPV83_04270</name>
</gene>
<reference evidence="1 2" key="1">
    <citation type="submission" date="2018-05" db="EMBL/GenBank/DDBJ databases">
        <title>Draft Genome Sequences for a Diverse set of 7 Haemophilus Species.</title>
        <authorList>
            <person name="Nichols M."/>
            <person name="Topaz N."/>
            <person name="Wang X."/>
            <person name="Wang X."/>
            <person name="Boxrud D."/>
        </authorList>
    </citation>
    <scope>NUCLEOTIDE SEQUENCE [LARGE SCALE GENOMIC DNA]</scope>
    <source>
        <strain evidence="1 2">C2001002503</strain>
    </source>
</reference>
<name>A0A8B2U2B4_9PAST</name>
<dbReference type="Proteomes" id="UP000253998">
    <property type="component" value="Unassembled WGS sequence"/>
</dbReference>
<evidence type="ECO:0000313" key="2">
    <source>
        <dbReference type="Proteomes" id="UP000253998"/>
    </source>
</evidence>
<dbReference type="EMBL" id="QEPM01000002">
    <property type="protein sequence ID" value="RDE71830.1"/>
    <property type="molecule type" value="Genomic_DNA"/>
</dbReference>
<dbReference type="AlphaFoldDB" id="A0A8B2U2B4"/>
<proteinExistence type="predicted"/>
<organism evidence="1 2">
    <name type="scientific">Aggregatibacter segnis</name>
    <dbReference type="NCBI Taxonomy" id="739"/>
    <lineage>
        <taxon>Bacteria</taxon>
        <taxon>Pseudomonadati</taxon>
        <taxon>Pseudomonadota</taxon>
        <taxon>Gammaproteobacteria</taxon>
        <taxon>Pasteurellales</taxon>
        <taxon>Pasteurellaceae</taxon>
        <taxon>Aggregatibacter</taxon>
    </lineage>
</organism>
<dbReference type="NCBIfam" id="NF033153">
    <property type="entry name" value="phage_ICD_like"/>
    <property type="match status" value="1"/>
</dbReference>
<evidence type="ECO:0000313" key="1">
    <source>
        <dbReference type="EMBL" id="RDE71830.1"/>
    </source>
</evidence>
<accession>A0A8B2U2B4</accession>
<sequence length="121" mass="13617">MVERNGQPFAVGCFPLVAVSHPVTFYRPTVRSLAVVPEKLLKETMQMKQFIFAAIRRTDLSNRIQKIRINAETERNARVQFAREFILVLAGTINLKNTSDFNRTLATHSPVLALSTQGCAQ</sequence>
<comment type="caution">
    <text evidence="1">The sequence shown here is derived from an EMBL/GenBank/DDBJ whole genome shotgun (WGS) entry which is preliminary data.</text>
</comment>